<evidence type="ECO:0000313" key="1">
    <source>
        <dbReference type="EMBL" id="KAF8903886.1"/>
    </source>
</evidence>
<dbReference type="AlphaFoldDB" id="A0A9P5TP19"/>
<organism evidence="1 2">
    <name type="scientific">Gymnopilus junonius</name>
    <name type="common">Spectacular rustgill mushroom</name>
    <name type="synonym">Gymnopilus spectabilis subsp. junonius</name>
    <dbReference type="NCBI Taxonomy" id="109634"/>
    <lineage>
        <taxon>Eukaryota</taxon>
        <taxon>Fungi</taxon>
        <taxon>Dikarya</taxon>
        <taxon>Basidiomycota</taxon>
        <taxon>Agaricomycotina</taxon>
        <taxon>Agaricomycetes</taxon>
        <taxon>Agaricomycetidae</taxon>
        <taxon>Agaricales</taxon>
        <taxon>Agaricineae</taxon>
        <taxon>Hymenogastraceae</taxon>
        <taxon>Gymnopilus</taxon>
    </lineage>
</organism>
<accession>A0A9P5TP19</accession>
<dbReference type="EMBL" id="JADNYJ010000028">
    <property type="protein sequence ID" value="KAF8903886.1"/>
    <property type="molecule type" value="Genomic_DNA"/>
</dbReference>
<protein>
    <submittedName>
        <fullName evidence="1">Uncharacterized protein</fullName>
    </submittedName>
</protein>
<proteinExistence type="predicted"/>
<name>A0A9P5TP19_GYMJU</name>
<comment type="caution">
    <text evidence="1">The sequence shown here is derived from an EMBL/GenBank/DDBJ whole genome shotgun (WGS) entry which is preliminary data.</text>
</comment>
<dbReference type="Proteomes" id="UP000724874">
    <property type="component" value="Unassembled WGS sequence"/>
</dbReference>
<keyword evidence="2" id="KW-1185">Reference proteome</keyword>
<gene>
    <name evidence="1" type="ORF">CPB84DRAFT_709660</name>
</gene>
<evidence type="ECO:0000313" key="2">
    <source>
        <dbReference type="Proteomes" id="UP000724874"/>
    </source>
</evidence>
<reference evidence="1" key="1">
    <citation type="submission" date="2020-11" db="EMBL/GenBank/DDBJ databases">
        <authorList>
            <consortium name="DOE Joint Genome Institute"/>
            <person name="Ahrendt S."/>
            <person name="Riley R."/>
            <person name="Andreopoulos W."/>
            <person name="LaButti K."/>
            <person name="Pangilinan J."/>
            <person name="Ruiz-duenas F.J."/>
            <person name="Barrasa J.M."/>
            <person name="Sanchez-Garcia M."/>
            <person name="Camarero S."/>
            <person name="Miyauchi S."/>
            <person name="Serrano A."/>
            <person name="Linde D."/>
            <person name="Babiker R."/>
            <person name="Drula E."/>
            <person name="Ayuso-Fernandez I."/>
            <person name="Pacheco R."/>
            <person name="Padilla G."/>
            <person name="Ferreira P."/>
            <person name="Barriuso J."/>
            <person name="Kellner H."/>
            <person name="Castanera R."/>
            <person name="Alfaro M."/>
            <person name="Ramirez L."/>
            <person name="Pisabarro A.G."/>
            <person name="Kuo A."/>
            <person name="Tritt A."/>
            <person name="Lipzen A."/>
            <person name="He G."/>
            <person name="Yan M."/>
            <person name="Ng V."/>
            <person name="Cullen D."/>
            <person name="Martin F."/>
            <person name="Rosso M.-N."/>
            <person name="Henrissat B."/>
            <person name="Hibbett D."/>
            <person name="Martinez A.T."/>
            <person name="Grigoriev I.V."/>
        </authorList>
    </citation>
    <scope>NUCLEOTIDE SEQUENCE</scope>
    <source>
        <strain evidence="1">AH 44721</strain>
    </source>
</reference>
<sequence length="264" mass="29109">MTKVCVVLHLHRDLMSGPYNWLHAVSYLSDGLVLKQIRVPRQTIFPPSKTLVHSHHRFSFLNVLQNIKEAYPIISISLTTRCWASKLKRMAVVNLLTSSCLFLDSSDLLSDEGCLIQMQRPLAPRTLRYKHTMIYSPIYVHGFSTIFGSSSIVSLSTIQPKFMRHKSLGGAATIQNTKPTWGPIPLKLSAANLGSLGSLTLRGGYRRPSGLGAPLVIAFLPDQSRTTLGTVKEGICPGVCNAQVEVRLQSVKSRPINGNADFLD</sequence>